<dbReference type="SMART" id="SM00331">
    <property type="entry name" value="PP2C_SIG"/>
    <property type="match status" value="1"/>
</dbReference>
<dbReference type="SUPFAM" id="SSF103190">
    <property type="entry name" value="Sensory domain-like"/>
    <property type="match status" value="1"/>
</dbReference>
<dbReference type="Gene3D" id="3.60.40.10">
    <property type="entry name" value="PPM-type phosphatase domain"/>
    <property type="match status" value="1"/>
</dbReference>
<dbReference type="InterPro" id="IPR052016">
    <property type="entry name" value="Bact_Sigma-Reg"/>
</dbReference>
<evidence type="ECO:0000256" key="7">
    <source>
        <dbReference type="SAM" id="Phobius"/>
    </source>
</evidence>
<proteinExistence type="predicted"/>
<dbReference type="Gene3D" id="3.30.565.10">
    <property type="entry name" value="Histidine kinase-like ATPase, C-terminal domain"/>
    <property type="match status" value="1"/>
</dbReference>
<dbReference type="InterPro" id="IPR003594">
    <property type="entry name" value="HATPase_dom"/>
</dbReference>
<dbReference type="SUPFAM" id="SSF81606">
    <property type="entry name" value="PP2C-like"/>
    <property type="match status" value="1"/>
</dbReference>
<evidence type="ECO:0000256" key="2">
    <source>
        <dbReference type="ARBA" id="ARBA00022475"/>
    </source>
</evidence>
<dbReference type="Gene3D" id="3.30.450.20">
    <property type="entry name" value="PAS domain"/>
    <property type="match status" value="2"/>
</dbReference>
<dbReference type="PANTHER" id="PTHR43156">
    <property type="entry name" value="STAGE II SPORULATION PROTEIN E-RELATED"/>
    <property type="match status" value="1"/>
</dbReference>
<dbReference type="Proteomes" id="UP000035366">
    <property type="component" value="Chromosome"/>
</dbReference>
<dbReference type="GO" id="GO:0016301">
    <property type="term" value="F:kinase activity"/>
    <property type="evidence" value="ECO:0007669"/>
    <property type="project" value="UniProtKB-KW"/>
</dbReference>
<dbReference type="PANTHER" id="PTHR43156:SF2">
    <property type="entry name" value="STAGE II SPORULATION PROTEIN E"/>
    <property type="match status" value="1"/>
</dbReference>
<evidence type="ECO:0000313" key="10">
    <source>
        <dbReference type="Proteomes" id="UP000035366"/>
    </source>
</evidence>
<dbReference type="InterPro" id="IPR003018">
    <property type="entry name" value="GAF"/>
</dbReference>
<dbReference type="InterPro" id="IPR001932">
    <property type="entry name" value="PPM-type_phosphatase-like_dom"/>
</dbReference>
<dbReference type="PROSITE" id="PS51746">
    <property type="entry name" value="PPM_2"/>
    <property type="match status" value="1"/>
</dbReference>
<keyword evidence="9" id="KW-0418">Kinase</keyword>
<dbReference type="Pfam" id="PF07228">
    <property type="entry name" value="SpoIIE"/>
    <property type="match status" value="1"/>
</dbReference>
<evidence type="ECO:0000256" key="5">
    <source>
        <dbReference type="ARBA" id="ARBA00022989"/>
    </source>
</evidence>
<reference evidence="9 10" key="1">
    <citation type="journal article" date="2015" name="ISME J.">
        <title>Draft Genome Sequence of Streptomyces incarnatus NRRL8089, which Produces the Nucleoside Antibiotic Sinefungin.</title>
        <authorList>
            <person name="Oshima K."/>
            <person name="Hattori M."/>
            <person name="Shimizu H."/>
            <person name="Fukuda K."/>
            <person name="Nemoto M."/>
            <person name="Inagaki K."/>
            <person name="Tamura T."/>
        </authorList>
    </citation>
    <scope>NUCLEOTIDE SEQUENCE [LARGE SCALE GENOMIC DNA]</scope>
    <source>
        <strain evidence="9 10">NRRL 8089</strain>
    </source>
</reference>
<dbReference type="SUPFAM" id="SSF55781">
    <property type="entry name" value="GAF domain-like"/>
    <property type="match status" value="1"/>
</dbReference>
<dbReference type="InterPro" id="IPR029016">
    <property type="entry name" value="GAF-like_dom_sf"/>
</dbReference>
<comment type="subcellular location">
    <subcellularLocation>
        <location evidence="1">Cell membrane</location>
        <topology evidence="1">Multi-pass membrane protein</topology>
    </subcellularLocation>
</comment>
<keyword evidence="4" id="KW-0378">Hydrolase</keyword>
<feature type="transmembrane region" description="Helical" evidence="7">
    <location>
        <begin position="169"/>
        <end position="190"/>
    </location>
</feature>
<keyword evidence="3 7" id="KW-0812">Transmembrane</keyword>
<evidence type="ECO:0000256" key="4">
    <source>
        <dbReference type="ARBA" id="ARBA00022801"/>
    </source>
</evidence>
<dbReference type="CDD" id="cd18773">
    <property type="entry name" value="PDC1_HK_sensor"/>
    <property type="match status" value="1"/>
</dbReference>
<dbReference type="InterPro" id="IPR029151">
    <property type="entry name" value="Sensor-like_sf"/>
</dbReference>
<feature type="domain" description="PPM-type phosphatase" evidence="8">
    <location>
        <begin position="530"/>
        <end position="749"/>
    </location>
</feature>
<feature type="transmembrane region" description="Helical" evidence="7">
    <location>
        <begin position="12"/>
        <end position="32"/>
    </location>
</feature>
<dbReference type="InterPro" id="IPR033463">
    <property type="entry name" value="sCache_3"/>
</dbReference>
<dbReference type="Gene3D" id="3.30.450.40">
    <property type="match status" value="1"/>
</dbReference>
<evidence type="ECO:0000256" key="3">
    <source>
        <dbReference type="ARBA" id="ARBA00022692"/>
    </source>
</evidence>
<evidence type="ECO:0000313" key="9">
    <source>
        <dbReference type="EMBL" id="AKJ15390.1"/>
    </source>
</evidence>
<dbReference type="InterPro" id="IPR036457">
    <property type="entry name" value="PPM-type-like_dom_sf"/>
</dbReference>
<protein>
    <submittedName>
        <fullName evidence="9">Histidine kinase</fullName>
    </submittedName>
</protein>
<sequence>MLSVHSLAGQVFLLQLAVVVLIVAATLVALVVQARRDIMADARHRTLTTAQAFANSPGIVSALKSAHPTAALQPHAQAARKAAGVDAIIVYGLNGITLTHSDPHQIGKRVIGPYAQAATGKPFTSTFQGSLGLSVVSAVPVRAPDGSVIAIVSVPVTVESVQHRVNRQLPVLFGGAATALVVAAGGSALVSRRLRRQTHGLGATEMTRMYEHHDAVLHAVREGVLIVGDGRRLLLANDEARRLLDLPTDAEQRRVTDLGLAEDLTALLVSDRPATDEVYLAGDRLLAVNKRLTAPHGPVGSVVTLRDTTELRIVAGRAEVARERLRLLYDAGLRIGTTLDVKRTAEELAEVAVPRFADIVTVELLDPVLRGEECSRAADGITELRRSAVAGLDTDRLLNPLGKLIRFVPDHPVSMALADGRPFLVGALNASGGWLAQDPERARRILEHGIHSLLVVPLRARGVVLGAVEFWRAKDSQPFEDEDVSFGEELAARAALCIDNARRYTREHTMAVTLQHSLLPRGLPEQSALDVAYRYLPAQAGVGGDWFDVIPLSGTRVALVVGDVVGHGLHAAATMGRLRTAVHNFAGLDLPVEELLVRLDELVAQIDAEEIAAAEDGQSMITGATCQYAVYDPTSGRLALATAGHPGPAVVRPDGTVDLLQLPVSPPLGLGAGLPVETAELTVPEGSRLVLFTDGLIEDRTRDLDAGLEALRHALSGPARTPEATCTAVVQAMLSDRPRDDIALLVARTCRLGPDQVAEWDVPRDPAAVGPVRAACARRLTEWGLEEVTFTAELVLSELITNAVRYGGEPIAVRLLRTVPLSGPGAGSLIFEVSDGSSTSPRLRRAKDTDEGGRGLFLVARLAERWGTRYTPTGKVIWAEQPLHGGAAPEAAGVGDILLDQWDDTAL</sequence>
<gene>
    <name evidence="9" type="ORF">ABB07_36610</name>
</gene>
<keyword evidence="5 7" id="KW-1133">Transmembrane helix</keyword>
<evidence type="ECO:0000256" key="6">
    <source>
        <dbReference type="ARBA" id="ARBA00023136"/>
    </source>
</evidence>
<dbReference type="SMART" id="SM00065">
    <property type="entry name" value="GAF"/>
    <property type="match status" value="1"/>
</dbReference>
<dbReference type="Pfam" id="PF01590">
    <property type="entry name" value="GAF"/>
    <property type="match status" value="1"/>
</dbReference>
<keyword evidence="6 7" id="KW-0472">Membrane</keyword>
<organism evidence="9 10">
    <name type="scientific">Streptomyces incarnatus</name>
    <dbReference type="NCBI Taxonomy" id="665007"/>
    <lineage>
        <taxon>Bacteria</taxon>
        <taxon>Bacillati</taxon>
        <taxon>Actinomycetota</taxon>
        <taxon>Actinomycetes</taxon>
        <taxon>Kitasatosporales</taxon>
        <taxon>Streptomycetaceae</taxon>
        <taxon>Streptomyces</taxon>
    </lineage>
</organism>
<dbReference type="SUPFAM" id="SSF55874">
    <property type="entry name" value="ATPase domain of HSP90 chaperone/DNA topoisomerase II/histidine kinase"/>
    <property type="match status" value="1"/>
</dbReference>
<evidence type="ECO:0000259" key="8">
    <source>
        <dbReference type="PROSITE" id="PS51746"/>
    </source>
</evidence>
<accession>A0ABN4GNZ7</accession>
<name>A0ABN4GNZ7_9ACTN</name>
<dbReference type="Pfam" id="PF13581">
    <property type="entry name" value="HATPase_c_2"/>
    <property type="match status" value="1"/>
</dbReference>
<keyword evidence="9" id="KW-0808">Transferase</keyword>
<dbReference type="Pfam" id="PF17203">
    <property type="entry name" value="sCache_3_2"/>
    <property type="match status" value="1"/>
</dbReference>
<dbReference type="InterPro" id="IPR036890">
    <property type="entry name" value="HATPase_C_sf"/>
</dbReference>
<keyword evidence="10" id="KW-1185">Reference proteome</keyword>
<dbReference type="CDD" id="cd16936">
    <property type="entry name" value="HATPase_RsbW-like"/>
    <property type="match status" value="1"/>
</dbReference>
<keyword evidence="2" id="KW-1003">Cell membrane</keyword>
<evidence type="ECO:0000256" key="1">
    <source>
        <dbReference type="ARBA" id="ARBA00004651"/>
    </source>
</evidence>
<dbReference type="EMBL" id="CP011497">
    <property type="protein sequence ID" value="AKJ15390.1"/>
    <property type="molecule type" value="Genomic_DNA"/>
</dbReference>